<proteinExistence type="predicted"/>
<name>A0A0A9EUB5_ARUDO</name>
<protein>
    <submittedName>
        <fullName evidence="1">ZmAO-1</fullName>
    </submittedName>
</protein>
<reference evidence="1" key="1">
    <citation type="submission" date="2014-09" db="EMBL/GenBank/DDBJ databases">
        <authorList>
            <person name="Magalhaes I.L.F."/>
            <person name="Oliveira U."/>
            <person name="Santos F.R."/>
            <person name="Vidigal T.H.D.A."/>
            <person name="Brescovit A.D."/>
            <person name="Santos A.J."/>
        </authorList>
    </citation>
    <scope>NUCLEOTIDE SEQUENCE</scope>
    <source>
        <tissue evidence="1">Shoot tissue taken approximately 20 cm above the soil surface</tissue>
    </source>
</reference>
<dbReference type="EMBL" id="GBRH01196410">
    <property type="protein sequence ID" value="JAE01486.1"/>
    <property type="molecule type" value="Transcribed_RNA"/>
</dbReference>
<organism evidence="1">
    <name type="scientific">Arundo donax</name>
    <name type="common">Giant reed</name>
    <name type="synonym">Donax arundinaceus</name>
    <dbReference type="NCBI Taxonomy" id="35708"/>
    <lineage>
        <taxon>Eukaryota</taxon>
        <taxon>Viridiplantae</taxon>
        <taxon>Streptophyta</taxon>
        <taxon>Embryophyta</taxon>
        <taxon>Tracheophyta</taxon>
        <taxon>Spermatophyta</taxon>
        <taxon>Magnoliopsida</taxon>
        <taxon>Liliopsida</taxon>
        <taxon>Poales</taxon>
        <taxon>Poaceae</taxon>
        <taxon>PACMAD clade</taxon>
        <taxon>Arundinoideae</taxon>
        <taxon>Arundineae</taxon>
        <taxon>Arundo</taxon>
    </lineage>
</organism>
<sequence length="15" mass="1899">MASYRYHLYPKNLRS</sequence>
<accession>A0A0A9EUB5</accession>
<evidence type="ECO:0000313" key="1">
    <source>
        <dbReference type="EMBL" id="JAE01486.1"/>
    </source>
</evidence>
<reference evidence="1" key="2">
    <citation type="journal article" date="2015" name="Data Brief">
        <title>Shoot transcriptome of the giant reed, Arundo donax.</title>
        <authorList>
            <person name="Barrero R.A."/>
            <person name="Guerrero F.D."/>
            <person name="Moolhuijzen P."/>
            <person name="Goolsby J.A."/>
            <person name="Tidwell J."/>
            <person name="Bellgard S.E."/>
            <person name="Bellgard M.I."/>
        </authorList>
    </citation>
    <scope>NUCLEOTIDE SEQUENCE</scope>
    <source>
        <tissue evidence="1">Shoot tissue taken approximately 20 cm above the soil surface</tissue>
    </source>
</reference>